<dbReference type="Pfam" id="PF05016">
    <property type="entry name" value="ParE_toxin"/>
    <property type="match status" value="1"/>
</dbReference>
<dbReference type="RefSeq" id="WP_262166445.1">
    <property type="nucleotide sequence ID" value="NZ_CP104965.1"/>
</dbReference>
<protein>
    <submittedName>
        <fullName evidence="2">Type II toxin-antitoxin system RelE/ParE family toxin</fullName>
    </submittedName>
</protein>
<dbReference type="Gene3D" id="3.30.2310.20">
    <property type="entry name" value="RelE-like"/>
    <property type="match status" value="1"/>
</dbReference>
<evidence type="ECO:0000313" key="3">
    <source>
        <dbReference type="Proteomes" id="UP001061862"/>
    </source>
</evidence>
<proteinExistence type="predicted"/>
<organism evidence="2 3">
    <name type="scientific">Devosia neptuniae</name>
    <dbReference type="NCBI Taxonomy" id="191302"/>
    <lineage>
        <taxon>Bacteria</taxon>
        <taxon>Pseudomonadati</taxon>
        <taxon>Pseudomonadota</taxon>
        <taxon>Alphaproteobacteria</taxon>
        <taxon>Hyphomicrobiales</taxon>
        <taxon>Devosiaceae</taxon>
        <taxon>Devosia</taxon>
    </lineage>
</organism>
<dbReference type="InterPro" id="IPR007712">
    <property type="entry name" value="RelE/ParE_toxin"/>
</dbReference>
<evidence type="ECO:0000313" key="2">
    <source>
        <dbReference type="EMBL" id="UXN68555.1"/>
    </source>
</evidence>
<reference evidence="2 3" key="1">
    <citation type="submission" date="2022-09" db="EMBL/GenBank/DDBJ databases">
        <title>Interaction between co-microsymbionts with complementary sets of symbiotic genes in legume-rhizobium systems.</title>
        <authorList>
            <person name="Safronova V."/>
            <person name="Sazanova A."/>
            <person name="Afonin A."/>
            <person name="Chirak E."/>
        </authorList>
    </citation>
    <scope>NUCLEOTIDE SEQUENCE [LARGE SCALE GENOMIC DNA]</scope>
    <source>
        <strain evidence="2 3">A18/4-1</strain>
    </source>
</reference>
<sequence>MRQIWHYVAEDSENAADALLARLLDKLTLAADNALIGVARPELGPGARMLVAGSYLILYRPESFGILAVAVVHGMTDPQSWLDD</sequence>
<keyword evidence="3" id="KW-1185">Reference proteome</keyword>
<dbReference type="InterPro" id="IPR035093">
    <property type="entry name" value="RelE/ParE_toxin_dom_sf"/>
</dbReference>
<name>A0ABY6C8J4_9HYPH</name>
<evidence type="ECO:0000256" key="1">
    <source>
        <dbReference type="ARBA" id="ARBA00022649"/>
    </source>
</evidence>
<dbReference type="EMBL" id="CP104965">
    <property type="protein sequence ID" value="UXN68555.1"/>
    <property type="molecule type" value="Genomic_DNA"/>
</dbReference>
<accession>A0ABY6C8J4</accession>
<keyword evidence="1" id="KW-1277">Toxin-antitoxin system</keyword>
<dbReference type="Proteomes" id="UP001061862">
    <property type="component" value="Chromosome"/>
</dbReference>
<gene>
    <name evidence="2" type="ORF">N8A98_14975</name>
</gene>